<feature type="signal peptide" evidence="1">
    <location>
        <begin position="1"/>
        <end position="17"/>
    </location>
</feature>
<dbReference type="OrthoDB" id="5592666at2"/>
<proteinExistence type="predicted"/>
<dbReference type="PROSITE" id="PS51257">
    <property type="entry name" value="PROKAR_LIPOPROTEIN"/>
    <property type="match status" value="1"/>
</dbReference>
<reference evidence="2" key="1">
    <citation type="journal article" date="2013" name="Genome Announc.">
        <title>Draft Genome Sequence of Agarivorans albus Strain MKT 106T, an Agarolytic Marine Bacterium.</title>
        <authorList>
            <person name="Yasuike M."/>
            <person name="Nakamura Y."/>
            <person name="Kai W."/>
            <person name="Fujiwara A."/>
            <person name="Fukui Y."/>
            <person name="Satomi M."/>
            <person name="Sano M."/>
        </authorList>
    </citation>
    <scope>NUCLEOTIDE SEQUENCE [LARGE SCALE GENOMIC DNA]</scope>
</reference>
<evidence type="ECO:0000256" key="1">
    <source>
        <dbReference type="SAM" id="SignalP"/>
    </source>
</evidence>
<dbReference type="STRING" id="1331007.AALB_3445"/>
<protein>
    <recommendedName>
        <fullName evidence="4">Lipoprotein</fullName>
    </recommendedName>
</protein>
<feature type="chain" id="PRO_5004478835" description="Lipoprotein" evidence="1">
    <location>
        <begin position="18"/>
        <end position="473"/>
    </location>
</feature>
<evidence type="ECO:0008006" key="4">
    <source>
        <dbReference type="Google" id="ProtNLM"/>
    </source>
</evidence>
<gene>
    <name evidence="2" type="ORF">AALB_3445</name>
</gene>
<keyword evidence="3" id="KW-1185">Reference proteome</keyword>
<dbReference type="EMBL" id="BARX01000026">
    <property type="protein sequence ID" value="GAD03365.1"/>
    <property type="molecule type" value="Genomic_DNA"/>
</dbReference>
<accession>R9PPZ0</accession>
<keyword evidence="1" id="KW-0732">Signal</keyword>
<evidence type="ECO:0000313" key="2">
    <source>
        <dbReference type="EMBL" id="GAD03365.1"/>
    </source>
</evidence>
<dbReference type="Proteomes" id="UP000014461">
    <property type="component" value="Unassembled WGS sequence"/>
</dbReference>
<evidence type="ECO:0000313" key="3">
    <source>
        <dbReference type="Proteomes" id="UP000014461"/>
    </source>
</evidence>
<sequence length="473" mass="53280">MYPRLFTSLLATTVLFACGGGGDDSTPSNTQLSGLAIDGYISGATAFLDINFNGQFDAGEPSALTNENGQYDLALTGSDADCADYAPIIIDVPVGAIDSDYGEVEEAYQLSYPPAFAILSEDDLKATTPLTSIVWNSVEAELVERGEATTCAELKANYSLQEDITKRLEEQEWRVARRYNITVEELYSDYIAEENAELHAFAQELVPGLQKSYEDTADLYQSYPDAFYVYVEYYLGKWFDDENEAQAWYREEFVAYDNSNVRMVNAMSPDLEVLGQMMSYSSMEMHSNEQIEYEIVHDVSRQRDNMLLCNTLEFYEQNRPTRYAVVNQYQDTQAEQLDCFTGGFEQALVNQTAHTKVFDSNGDLATYSYHVYNNYETLGLSSLIGLYGNIDQLDGSELDVLNFISTDFENTDDYEADSWTRHKNSFNQGEQVATQHDSDGLWIETTLHENGTYSISCGPQQAMQVVESVELCY</sequence>
<organism evidence="2 3">
    <name type="scientific">Agarivorans albus MKT 106</name>
    <dbReference type="NCBI Taxonomy" id="1331007"/>
    <lineage>
        <taxon>Bacteria</taxon>
        <taxon>Pseudomonadati</taxon>
        <taxon>Pseudomonadota</taxon>
        <taxon>Gammaproteobacteria</taxon>
        <taxon>Alteromonadales</taxon>
        <taxon>Alteromonadaceae</taxon>
        <taxon>Agarivorans</taxon>
    </lineage>
</organism>
<dbReference type="RefSeq" id="WP_016403132.1">
    <property type="nucleotide sequence ID" value="NZ_BARX01000026.1"/>
</dbReference>
<comment type="caution">
    <text evidence="2">The sequence shown here is derived from an EMBL/GenBank/DDBJ whole genome shotgun (WGS) entry which is preliminary data.</text>
</comment>
<name>R9PPZ0_AGAAL</name>
<dbReference type="AlphaFoldDB" id="R9PPZ0"/>